<dbReference type="EMBL" id="CP094970">
    <property type="protein sequence ID" value="UYM06593.1"/>
    <property type="molecule type" value="Genomic_DNA"/>
</dbReference>
<reference evidence="9" key="1">
    <citation type="submission" date="2022-01" db="EMBL/GenBank/DDBJ databases">
        <title>Nocardioidaceae gen. sp. A5X3R13.</title>
        <authorList>
            <person name="Lopez Marin M.A."/>
            <person name="Uhlik O."/>
        </authorList>
    </citation>
    <scope>NUCLEOTIDE SEQUENCE</scope>
    <source>
        <strain evidence="9">A5X3R13</strain>
    </source>
</reference>
<comment type="similarity">
    <text evidence="7">Belongs to the binding-protein-dependent transport system permease family.</text>
</comment>
<evidence type="ECO:0000256" key="4">
    <source>
        <dbReference type="ARBA" id="ARBA00022692"/>
    </source>
</evidence>
<keyword evidence="5 7" id="KW-1133">Transmembrane helix</keyword>
<feature type="transmembrane region" description="Helical" evidence="7">
    <location>
        <begin position="178"/>
        <end position="199"/>
    </location>
</feature>
<protein>
    <submittedName>
        <fullName evidence="9">ABC transporter permease</fullName>
    </submittedName>
</protein>
<keyword evidence="4 7" id="KW-0812">Transmembrane</keyword>
<dbReference type="SUPFAM" id="SSF161098">
    <property type="entry name" value="MetI-like"/>
    <property type="match status" value="1"/>
</dbReference>
<dbReference type="InterPro" id="IPR000515">
    <property type="entry name" value="MetI-like"/>
</dbReference>
<gene>
    <name evidence="9" type="ORF">L0C25_05845</name>
</gene>
<accession>A0AA46TLF2</accession>
<name>A0AA46TLF2_9ACTN</name>
<dbReference type="InterPro" id="IPR035906">
    <property type="entry name" value="MetI-like_sf"/>
</dbReference>
<feature type="domain" description="ABC transmembrane type-1" evidence="8">
    <location>
        <begin position="97"/>
        <end position="306"/>
    </location>
</feature>
<dbReference type="PANTHER" id="PTHR43163">
    <property type="entry name" value="DIPEPTIDE TRANSPORT SYSTEM PERMEASE PROTEIN DPPB-RELATED"/>
    <property type="match status" value="1"/>
</dbReference>
<comment type="subcellular location">
    <subcellularLocation>
        <location evidence="1 7">Cell membrane</location>
        <topology evidence="1 7">Multi-pass membrane protein</topology>
    </subcellularLocation>
</comment>
<feature type="transmembrane region" description="Helical" evidence="7">
    <location>
        <begin position="237"/>
        <end position="263"/>
    </location>
</feature>
<feature type="transmembrane region" description="Helical" evidence="7">
    <location>
        <begin position="136"/>
        <end position="158"/>
    </location>
</feature>
<dbReference type="InterPro" id="IPR045621">
    <property type="entry name" value="BPD_transp_1_N"/>
</dbReference>
<evidence type="ECO:0000256" key="6">
    <source>
        <dbReference type="ARBA" id="ARBA00023136"/>
    </source>
</evidence>
<feature type="transmembrane region" description="Helical" evidence="7">
    <location>
        <begin position="283"/>
        <end position="302"/>
    </location>
</feature>
<evidence type="ECO:0000256" key="2">
    <source>
        <dbReference type="ARBA" id="ARBA00022448"/>
    </source>
</evidence>
<evidence type="ECO:0000256" key="7">
    <source>
        <dbReference type="RuleBase" id="RU363032"/>
    </source>
</evidence>
<dbReference type="RefSeq" id="WP_271635501.1">
    <property type="nucleotide sequence ID" value="NZ_CP094970.1"/>
</dbReference>
<dbReference type="Pfam" id="PF00528">
    <property type="entry name" value="BPD_transp_1"/>
    <property type="match status" value="1"/>
</dbReference>
<dbReference type="AlphaFoldDB" id="A0AA46TLF2"/>
<dbReference type="Pfam" id="PF19300">
    <property type="entry name" value="BPD_transp_1_N"/>
    <property type="match status" value="1"/>
</dbReference>
<dbReference type="CDD" id="cd06261">
    <property type="entry name" value="TM_PBP2"/>
    <property type="match status" value="1"/>
</dbReference>
<feature type="transmembrane region" description="Helical" evidence="7">
    <location>
        <begin position="101"/>
        <end position="124"/>
    </location>
</feature>
<dbReference type="GO" id="GO:0071916">
    <property type="term" value="F:dipeptide transmembrane transporter activity"/>
    <property type="evidence" value="ECO:0007669"/>
    <property type="project" value="TreeGrafter"/>
</dbReference>
<evidence type="ECO:0000313" key="10">
    <source>
        <dbReference type="Proteomes" id="UP001164390"/>
    </source>
</evidence>
<organism evidence="9 10">
    <name type="scientific">Solicola gregarius</name>
    <dbReference type="NCBI Taxonomy" id="2908642"/>
    <lineage>
        <taxon>Bacteria</taxon>
        <taxon>Bacillati</taxon>
        <taxon>Actinomycetota</taxon>
        <taxon>Actinomycetes</taxon>
        <taxon>Propionibacteriales</taxon>
        <taxon>Nocardioidaceae</taxon>
        <taxon>Solicola</taxon>
    </lineage>
</organism>
<proteinExistence type="inferred from homology"/>
<sequence>MQTTRWLVMRSLNAVLTMLGVSALVFLAVRQMPGSYADIVLGPLSSPAEKAEFASEYGLDSSIIEQYVRWLFEAVQGNLGTSLVSQLPVSEEFGLRLPVTISLAVMALVLTIAIGLPLGVYSATRGGSGGGAVGRLVSGIGISLPEFVLGSLVVFLFSRYSLGLTIGDFTPISDGVGASVRSLILPAGVLAVFCIAATARTTRDAVLGVLVEPHIGAAVARGESKAFILRHHVLRNAAIPVLTLTATITAYLLGGAIVIEAVFDIPGLGSYLVAALDRRDYAVIQAGVLVATVVFVATSLLVDLLSGLIDPRVSATKGGRS</sequence>
<keyword evidence="6 7" id="KW-0472">Membrane</keyword>
<dbReference type="Proteomes" id="UP001164390">
    <property type="component" value="Chromosome"/>
</dbReference>
<dbReference type="Gene3D" id="1.10.3720.10">
    <property type="entry name" value="MetI-like"/>
    <property type="match status" value="1"/>
</dbReference>
<dbReference type="KEGG" id="sgrg:L0C25_05845"/>
<evidence type="ECO:0000256" key="3">
    <source>
        <dbReference type="ARBA" id="ARBA00022475"/>
    </source>
</evidence>
<keyword evidence="2 7" id="KW-0813">Transport</keyword>
<keyword evidence="3" id="KW-1003">Cell membrane</keyword>
<evidence type="ECO:0000256" key="1">
    <source>
        <dbReference type="ARBA" id="ARBA00004651"/>
    </source>
</evidence>
<dbReference type="GO" id="GO:0005886">
    <property type="term" value="C:plasma membrane"/>
    <property type="evidence" value="ECO:0007669"/>
    <property type="project" value="UniProtKB-SubCell"/>
</dbReference>
<dbReference type="PANTHER" id="PTHR43163:SF6">
    <property type="entry name" value="DIPEPTIDE TRANSPORT SYSTEM PERMEASE PROTEIN DPPB-RELATED"/>
    <property type="match status" value="1"/>
</dbReference>
<evidence type="ECO:0000313" key="9">
    <source>
        <dbReference type="EMBL" id="UYM06593.1"/>
    </source>
</evidence>
<keyword evidence="10" id="KW-1185">Reference proteome</keyword>
<evidence type="ECO:0000256" key="5">
    <source>
        <dbReference type="ARBA" id="ARBA00022989"/>
    </source>
</evidence>
<dbReference type="PROSITE" id="PS50928">
    <property type="entry name" value="ABC_TM1"/>
    <property type="match status" value="1"/>
</dbReference>
<evidence type="ECO:0000259" key="8">
    <source>
        <dbReference type="PROSITE" id="PS50928"/>
    </source>
</evidence>